<feature type="transmembrane region" description="Helical" evidence="1">
    <location>
        <begin position="127"/>
        <end position="147"/>
    </location>
</feature>
<sequence>MQAWAFWRQNTRHFWQHWGSYVSLVFMTNIVISYCAIPVFGWLTATLLKWQRIPYVSYTNVGNILLKHPLAALGLLAILLAIVLLVYWQFAFLLLGIRNIRMGRPRTTRELLRATVSSLTGASPSTFLFFIGYFLVILPFGSVLFTTPLLNKAKIPAFITSYLMANPLWATALVLFYVGAIYLGIRLIGVLPLMMLDGYHSRIAIQESWRATRHQFWKYFSRILVTLAMVTLVVAAIYLIIYCGQLYFDGTKIALLAATLNLLLMEVITEFVVCYSTILFMAVILSSHADHEPTPMMRLNFREPAHTKRRTRVIITLGLVVISGLLVTFNLVYLNGMAISKPLTISHRGVDAGNGVQNTIPALIKTSREHPDYVEMDIQETKDHQFVVMHDTNLKSLANLNRSVGDLTLKQLTRITVSENGHQAKIPSFTAYLNAAIAHHQKLLVEIKTNKATTADLPQRFIAQYGDKLLANHEQVHTLSYRIMTALKRQDPQQFVSYILPYNLTFPYTDANAYTMEATTLNDNFIDQAAKNHQRVYAWDIDDVTLLDQMMFLGVNGIITDNLHEMQQEIKSNTDHPSYASLLLTFMNELSLETQMQ</sequence>
<dbReference type="GO" id="GO:0006629">
    <property type="term" value="P:lipid metabolic process"/>
    <property type="evidence" value="ECO:0007669"/>
    <property type="project" value="InterPro"/>
</dbReference>
<evidence type="ECO:0000313" key="3">
    <source>
        <dbReference type="EMBL" id="KJW13235.1"/>
    </source>
</evidence>
<keyword evidence="1" id="KW-0812">Transmembrane</keyword>
<evidence type="ECO:0000259" key="2">
    <source>
        <dbReference type="PROSITE" id="PS51704"/>
    </source>
</evidence>
<dbReference type="PANTHER" id="PTHR46211">
    <property type="entry name" value="GLYCEROPHOSPHORYL DIESTER PHOSPHODIESTERASE"/>
    <property type="match status" value="1"/>
</dbReference>
<dbReference type="OrthoDB" id="384721at2"/>
<dbReference type="Pfam" id="PF03009">
    <property type="entry name" value="GDPD"/>
    <property type="match status" value="1"/>
</dbReference>
<dbReference type="PANTHER" id="PTHR46211:SF8">
    <property type="entry name" value="PHOSPHODIESTERASE"/>
    <property type="match status" value="1"/>
</dbReference>
<dbReference type="Proteomes" id="UP000033491">
    <property type="component" value="Unassembled WGS sequence"/>
</dbReference>
<reference evidence="3 4" key="1">
    <citation type="submission" date="2015-03" db="EMBL/GenBank/DDBJ databases">
        <authorList>
            <person name="Zheng J."/>
            <person name="Ganezle M."/>
        </authorList>
    </citation>
    <scope>NUCLEOTIDE SEQUENCE [LARGE SCALE GENOMIC DNA]</scope>
    <source>
        <strain evidence="3 4">LP38</strain>
    </source>
</reference>
<dbReference type="PATRIC" id="fig|216463.3.peg.2698"/>
<feature type="transmembrane region" description="Helical" evidence="1">
    <location>
        <begin position="223"/>
        <end position="248"/>
    </location>
</feature>
<gene>
    <name evidence="3" type="ORF">VC81_04335</name>
</gene>
<dbReference type="InterPro" id="IPR017946">
    <property type="entry name" value="PLC-like_Pdiesterase_TIM-brl"/>
</dbReference>
<organism evidence="3 4">
    <name type="scientific">Levilactobacillus spicheri</name>
    <dbReference type="NCBI Taxonomy" id="216463"/>
    <lineage>
        <taxon>Bacteria</taxon>
        <taxon>Bacillati</taxon>
        <taxon>Bacillota</taxon>
        <taxon>Bacilli</taxon>
        <taxon>Lactobacillales</taxon>
        <taxon>Lactobacillaceae</taxon>
        <taxon>Levilactobacillus</taxon>
    </lineage>
</organism>
<feature type="transmembrane region" description="Helical" evidence="1">
    <location>
        <begin position="167"/>
        <end position="185"/>
    </location>
</feature>
<feature type="transmembrane region" description="Helical" evidence="1">
    <location>
        <begin position="70"/>
        <end position="97"/>
    </location>
</feature>
<dbReference type="STRING" id="216463.VC81_04335"/>
<dbReference type="Pfam" id="PF10110">
    <property type="entry name" value="GPDPase_memb"/>
    <property type="match status" value="1"/>
</dbReference>
<dbReference type="InterPro" id="IPR018476">
    <property type="entry name" value="GlyceroP-diester-Pdiesterase_M"/>
</dbReference>
<comment type="caution">
    <text evidence="3">The sequence shown here is derived from an EMBL/GenBank/DDBJ whole genome shotgun (WGS) entry which is preliminary data.</text>
</comment>
<keyword evidence="1" id="KW-1133">Transmembrane helix</keyword>
<dbReference type="AlphaFoldDB" id="A0A0F3RTK2"/>
<dbReference type="RefSeq" id="WP_045806939.1">
    <property type="nucleotide sequence ID" value="NZ_JZCR01000009.1"/>
</dbReference>
<feature type="transmembrane region" description="Helical" evidence="1">
    <location>
        <begin position="311"/>
        <end position="334"/>
    </location>
</feature>
<feature type="transmembrane region" description="Helical" evidence="1">
    <location>
        <begin position="268"/>
        <end position="290"/>
    </location>
</feature>
<name>A0A0F3RTK2_9LACO</name>
<feature type="transmembrane region" description="Helical" evidence="1">
    <location>
        <begin position="21"/>
        <end position="50"/>
    </location>
</feature>
<evidence type="ECO:0000313" key="4">
    <source>
        <dbReference type="Proteomes" id="UP000033491"/>
    </source>
</evidence>
<dbReference type="Gene3D" id="3.20.20.190">
    <property type="entry name" value="Phosphatidylinositol (PI) phosphodiesterase"/>
    <property type="match status" value="1"/>
</dbReference>
<keyword evidence="1" id="KW-0472">Membrane</keyword>
<dbReference type="CDD" id="cd08579">
    <property type="entry name" value="GDPD_memb_like"/>
    <property type="match status" value="1"/>
</dbReference>
<dbReference type="EMBL" id="JZCR01000009">
    <property type="protein sequence ID" value="KJW13235.1"/>
    <property type="molecule type" value="Genomic_DNA"/>
</dbReference>
<dbReference type="GO" id="GO:0008081">
    <property type="term" value="F:phosphoric diester hydrolase activity"/>
    <property type="evidence" value="ECO:0007669"/>
    <property type="project" value="InterPro"/>
</dbReference>
<accession>A0A0F3RTK2</accession>
<protein>
    <submittedName>
        <fullName evidence="3">Glycerophosphodiester phosphodiesterase</fullName>
    </submittedName>
</protein>
<proteinExistence type="predicted"/>
<dbReference type="InterPro" id="IPR030395">
    <property type="entry name" value="GP_PDE_dom"/>
</dbReference>
<evidence type="ECO:0000256" key="1">
    <source>
        <dbReference type="SAM" id="Phobius"/>
    </source>
</evidence>
<dbReference type="SUPFAM" id="SSF51695">
    <property type="entry name" value="PLC-like phosphodiesterases"/>
    <property type="match status" value="1"/>
</dbReference>
<feature type="domain" description="GP-PDE" evidence="2">
    <location>
        <begin position="342"/>
        <end position="570"/>
    </location>
</feature>
<dbReference type="PROSITE" id="PS51704">
    <property type="entry name" value="GP_PDE"/>
    <property type="match status" value="1"/>
</dbReference>